<dbReference type="KEGG" id="fsa:C5Q98_01130"/>
<dbReference type="Proteomes" id="UP000237947">
    <property type="component" value="Chromosome"/>
</dbReference>
<keyword evidence="3" id="KW-0326">Glycosidase</keyword>
<comment type="similarity">
    <text evidence="1">Belongs to the glycosyl hydrolase 3 family.</text>
</comment>
<evidence type="ECO:0000256" key="1">
    <source>
        <dbReference type="ARBA" id="ARBA00005336"/>
    </source>
</evidence>
<proteinExistence type="inferred from homology"/>
<dbReference type="InterPro" id="IPR050226">
    <property type="entry name" value="NagZ_Beta-hexosaminidase"/>
</dbReference>
<keyword evidence="2" id="KW-0378">Hydrolase</keyword>
<dbReference type="NCBIfam" id="NF003740">
    <property type="entry name" value="PRK05337.1"/>
    <property type="match status" value="1"/>
</dbReference>
<organism evidence="5 6">
    <name type="scientific">Fastidiosipila sanguinis</name>
    <dbReference type="NCBI Taxonomy" id="236753"/>
    <lineage>
        <taxon>Bacteria</taxon>
        <taxon>Bacillati</taxon>
        <taxon>Bacillota</taxon>
        <taxon>Clostridia</taxon>
        <taxon>Eubacteriales</taxon>
        <taxon>Oscillospiraceae</taxon>
        <taxon>Fastidiosipila</taxon>
    </lineage>
</organism>
<dbReference type="OrthoDB" id="9805821at2"/>
<reference evidence="6" key="1">
    <citation type="submission" date="2018-02" db="EMBL/GenBank/DDBJ databases">
        <authorList>
            <person name="Holder M.E."/>
            <person name="Ajami N.J."/>
            <person name="Petrosino J.F."/>
        </authorList>
    </citation>
    <scope>NUCLEOTIDE SEQUENCE [LARGE SCALE GENOMIC DNA]</scope>
    <source>
        <strain evidence="6">CCUG 47711</strain>
    </source>
</reference>
<dbReference type="InterPro" id="IPR036881">
    <property type="entry name" value="Glyco_hydro_3_C_sf"/>
</dbReference>
<evidence type="ECO:0000313" key="5">
    <source>
        <dbReference type="EMBL" id="AVM41922.1"/>
    </source>
</evidence>
<dbReference type="PANTHER" id="PTHR30480">
    <property type="entry name" value="BETA-HEXOSAMINIDASE-RELATED"/>
    <property type="match status" value="1"/>
</dbReference>
<feature type="domain" description="Glycoside hydrolase family 3 N-terminal" evidence="4">
    <location>
        <begin position="9"/>
        <end position="331"/>
    </location>
</feature>
<accession>A0A2S0KLL0</accession>
<dbReference type="AlphaFoldDB" id="A0A2S0KLL0"/>
<dbReference type="InterPro" id="IPR017853">
    <property type="entry name" value="GH"/>
</dbReference>
<dbReference type="SUPFAM" id="SSF51445">
    <property type="entry name" value="(Trans)glycosidases"/>
    <property type="match status" value="1"/>
</dbReference>
<dbReference type="RefSeq" id="WP_106011908.1">
    <property type="nucleotide sequence ID" value="NZ_CP027226.1"/>
</dbReference>
<evidence type="ECO:0000259" key="4">
    <source>
        <dbReference type="Pfam" id="PF00933"/>
    </source>
</evidence>
<gene>
    <name evidence="5" type="ORF">C5Q98_01130</name>
</gene>
<dbReference type="InterPro" id="IPR001764">
    <property type="entry name" value="Glyco_hydro_3_N"/>
</dbReference>
<dbReference type="Pfam" id="PF00933">
    <property type="entry name" value="Glyco_hydro_3"/>
    <property type="match status" value="1"/>
</dbReference>
<dbReference type="InterPro" id="IPR036962">
    <property type="entry name" value="Glyco_hydro_3_N_sf"/>
</dbReference>
<evidence type="ECO:0000256" key="3">
    <source>
        <dbReference type="ARBA" id="ARBA00023295"/>
    </source>
</evidence>
<dbReference type="Gene3D" id="3.40.50.1700">
    <property type="entry name" value="Glycoside hydrolase family 3 C-terminal domain"/>
    <property type="match status" value="1"/>
</dbReference>
<dbReference type="EMBL" id="CP027226">
    <property type="protein sequence ID" value="AVM41922.1"/>
    <property type="molecule type" value="Genomic_DNA"/>
</dbReference>
<evidence type="ECO:0000256" key="2">
    <source>
        <dbReference type="ARBA" id="ARBA00022801"/>
    </source>
</evidence>
<evidence type="ECO:0000313" key="6">
    <source>
        <dbReference type="Proteomes" id="UP000237947"/>
    </source>
</evidence>
<protein>
    <submittedName>
        <fullName evidence="5">Beta-N-acetylhexosaminidase</fullName>
    </submittedName>
</protein>
<dbReference type="PANTHER" id="PTHR30480:SF16">
    <property type="entry name" value="GLYCOSIDE HYDROLASE FAMILY 3 DOMAIN PROTEIN"/>
    <property type="match status" value="1"/>
</dbReference>
<dbReference type="GO" id="GO:0004553">
    <property type="term" value="F:hydrolase activity, hydrolyzing O-glycosyl compounds"/>
    <property type="evidence" value="ECO:0007669"/>
    <property type="project" value="InterPro"/>
</dbReference>
<dbReference type="GO" id="GO:0005975">
    <property type="term" value="P:carbohydrate metabolic process"/>
    <property type="evidence" value="ECO:0007669"/>
    <property type="project" value="InterPro"/>
</dbReference>
<dbReference type="GO" id="GO:0009254">
    <property type="term" value="P:peptidoglycan turnover"/>
    <property type="evidence" value="ECO:0007669"/>
    <property type="project" value="TreeGrafter"/>
</dbReference>
<keyword evidence="6" id="KW-1185">Reference proteome</keyword>
<name>A0A2S0KLL0_9FIRM</name>
<sequence>MRKVEELSLKEKLGQLLVFGFPGTAVTEDVIELINEYKAGNIILFAHNLEDLEQTKALSKELRERIYESTGIYPFITIDQEGGVVSRLPEGAAIFPSAMAIRASNNPEYAEKAAYWTGLELRALGMNVDLAPVLDINNNPQNPVIGVRSYGATPEEVSEYGIAATKGYMRAGVMPVAKHFPGHGDTDVDSHIGLPTVDKSEEELLECEFIPFEEAMKNGLPAIMNAHIIYPAIEPEPVPATLSKRIMQDIVRDKLGFEGLIYSDCFQMQAISEHYGTVKSFANAIEAGMDLVLISHHPELSKAALENAEKQVELGALSLDRINESVERVLKFKQDYTGENLDEKYIANPEALELIKEIIRASITRLDNLGDLPKIDKDTLFIGSPANRTTFASSDPSHSNIFPEFMGNEFAAESVVTTVNPDQAEIDSVLDKAKNHKVVVYGTYNAHLNKEQIKLAEALQAAGHDLIVVALRNPYDLQLLSDDVYKIAAFDYTVKAFAALVDVFNGGEASGVLPLL</sequence>
<dbReference type="Gene3D" id="3.20.20.300">
    <property type="entry name" value="Glycoside hydrolase, family 3, N-terminal domain"/>
    <property type="match status" value="1"/>
</dbReference>